<protein>
    <recommendedName>
        <fullName evidence="2">Glycosyltransferase family 1 protein</fullName>
    </recommendedName>
</protein>
<evidence type="ECO:0008006" key="2">
    <source>
        <dbReference type="Google" id="ProtNLM"/>
    </source>
</evidence>
<name>A0A7C3UWN1_9BACT</name>
<organism evidence="1">
    <name type="scientific">Desulfobacca acetoxidans</name>
    <dbReference type="NCBI Taxonomy" id="60893"/>
    <lineage>
        <taxon>Bacteria</taxon>
        <taxon>Pseudomonadati</taxon>
        <taxon>Thermodesulfobacteriota</taxon>
        <taxon>Desulfobaccia</taxon>
        <taxon>Desulfobaccales</taxon>
        <taxon>Desulfobaccaceae</taxon>
        <taxon>Desulfobacca</taxon>
    </lineage>
</organism>
<evidence type="ECO:0000313" key="1">
    <source>
        <dbReference type="EMBL" id="HGF33356.1"/>
    </source>
</evidence>
<comment type="caution">
    <text evidence="1">The sequence shown here is derived from an EMBL/GenBank/DDBJ whole genome shotgun (WGS) entry which is preliminary data.</text>
</comment>
<sequence length="360" mass="40820">MTATPLKRPSLGACAFITMGDTPWRHLLVRAKYHLMRWQGLVYPDTYFLPVWLGARKVDFLALGQRIDVRRYDYIFTELHAGVGQLKYPVDLMEMTPGKMVVLPGPPEVFWSYANEEAHRLARQLLRGAGQVWAYSPETAAFADELAKTKVARVIPWSFDYAATRRLGRTGTGKKEAIRILLGVPLRFQGIAANDPHFLEDCVAAALARLSSAARQRFQFVGMVYTREDEKAWRQSGFGKKIGVTLEPKKFYPRFLSFLGSCDAVLTLPRFRVLGRIAFLAAALGRPGIFTDNVALHRYLYPHSLVTSFADETLRELVTELLFGLLQEEPLTRFLPDEQAARQVGDSERNARILTQRLER</sequence>
<gene>
    <name evidence="1" type="ORF">ENW96_03065</name>
</gene>
<dbReference type="EMBL" id="DTMF01000079">
    <property type="protein sequence ID" value="HGF33356.1"/>
    <property type="molecule type" value="Genomic_DNA"/>
</dbReference>
<reference evidence="1" key="1">
    <citation type="journal article" date="2020" name="mSystems">
        <title>Genome- and Community-Level Interaction Insights into Carbon Utilization and Element Cycling Functions of Hydrothermarchaeota in Hydrothermal Sediment.</title>
        <authorList>
            <person name="Zhou Z."/>
            <person name="Liu Y."/>
            <person name="Xu W."/>
            <person name="Pan J."/>
            <person name="Luo Z.H."/>
            <person name="Li M."/>
        </authorList>
    </citation>
    <scope>NUCLEOTIDE SEQUENCE [LARGE SCALE GENOMIC DNA]</scope>
    <source>
        <strain evidence="1">SpSt-897</strain>
    </source>
</reference>
<proteinExistence type="predicted"/>
<accession>A0A7C3UWN1</accession>
<dbReference type="AlphaFoldDB" id="A0A7C3UWN1"/>